<evidence type="ECO:0000256" key="5">
    <source>
        <dbReference type="ARBA" id="ARBA00022801"/>
    </source>
</evidence>
<dbReference type="InterPro" id="IPR011050">
    <property type="entry name" value="Pectin_lyase_fold/virulence"/>
</dbReference>
<dbReference type="AlphaFoldDB" id="A0ABC8REQ3"/>
<keyword evidence="3" id="KW-0134">Cell wall</keyword>
<gene>
    <name evidence="9" type="ORF">ILEXP_LOCUS9075</name>
</gene>
<evidence type="ECO:0000256" key="2">
    <source>
        <dbReference type="ARBA" id="ARBA00008834"/>
    </source>
</evidence>
<name>A0ABC8REQ3_9AQUA</name>
<evidence type="ECO:0000313" key="10">
    <source>
        <dbReference type="Proteomes" id="UP001642360"/>
    </source>
</evidence>
<dbReference type="GO" id="GO:0004553">
    <property type="term" value="F:hydrolase activity, hydrolyzing O-glycosyl compounds"/>
    <property type="evidence" value="ECO:0007669"/>
    <property type="project" value="UniProtKB-ARBA"/>
</dbReference>
<comment type="similarity">
    <text evidence="2 8">Belongs to the glycosyl hydrolase 28 family.</text>
</comment>
<dbReference type="InterPro" id="IPR006626">
    <property type="entry name" value="PbH1"/>
</dbReference>
<dbReference type="SUPFAM" id="SSF51126">
    <property type="entry name" value="Pectin lyase-like"/>
    <property type="match status" value="1"/>
</dbReference>
<evidence type="ECO:0000256" key="6">
    <source>
        <dbReference type="ARBA" id="ARBA00023295"/>
    </source>
</evidence>
<dbReference type="InterPro" id="IPR012334">
    <property type="entry name" value="Pectin_lyas_fold"/>
</dbReference>
<keyword evidence="4" id="KW-0964">Secreted</keyword>
<dbReference type="SMART" id="SM00710">
    <property type="entry name" value="PbH1"/>
    <property type="match status" value="2"/>
</dbReference>
<dbReference type="Pfam" id="PF00295">
    <property type="entry name" value="Glyco_hydro_28"/>
    <property type="match status" value="1"/>
</dbReference>
<evidence type="ECO:0000256" key="3">
    <source>
        <dbReference type="ARBA" id="ARBA00022512"/>
    </source>
</evidence>
<dbReference type="PANTHER" id="PTHR31375">
    <property type="match status" value="1"/>
</dbReference>
<proteinExistence type="inferred from homology"/>
<keyword evidence="5 8" id="KW-0378">Hydrolase</keyword>
<organism evidence="9 10">
    <name type="scientific">Ilex paraguariensis</name>
    <name type="common">yerba mate</name>
    <dbReference type="NCBI Taxonomy" id="185542"/>
    <lineage>
        <taxon>Eukaryota</taxon>
        <taxon>Viridiplantae</taxon>
        <taxon>Streptophyta</taxon>
        <taxon>Embryophyta</taxon>
        <taxon>Tracheophyta</taxon>
        <taxon>Spermatophyta</taxon>
        <taxon>Magnoliopsida</taxon>
        <taxon>eudicotyledons</taxon>
        <taxon>Gunneridae</taxon>
        <taxon>Pentapetalae</taxon>
        <taxon>asterids</taxon>
        <taxon>campanulids</taxon>
        <taxon>Aquifoliales</taxon>
        <taxon>Aquifoliaceae</taxon>
        <taxon>Ilex</taxon>
    </lineage>
</organism>
<dbReference type="Proteomes" id="UP001642360">
    <property type="component" value="Unassembled WGS sequence"/>
</dbReference>
<evidence type="ECO:0000256" key="7">
    <source>
        <dbReference type="ARBA" id="ARBA00023316"/>
    </source>
</evidence>
<evidence type="ECO:0000256" key="1">
    <source>
        <dbReference type="ARBA" id="ARBA00004191"/>
    </source>
</evidence>
<comment type="subcellular location">
    <subcellularLocation>
        <location evidence="1">Secreted</location>
        <location evidence="1">Cell wall</location>
    </subcellularLocation>
</comment>
<reference evidence="9 10" key="1">
    <citation type="submission" date="2024-02" db="EMBL/GenBank/DDBJ databases">
        <authorList>
            <person name="Vignale AGUSTIN F."/>
            <person name="Sosa J E."/>
            <person name="Modenutti C."/>
        </authorList>
    </citation>
    <scope>NUCLEOTIDE SEQUENCE [LARGE SCALE GENOMIC DNA]</scope>
</reference>
<dbReference type="InterPro" id="IPR000743">
    <property type="entry name" value="Glyco_hydro_28"/>
</dbReference>
<evidence type="ECO:0000313" key="9">
    <source>
        <dbReference type="EMBL" id="CAK9141489.1"/>
    </source>
</evidence>
<sequence>MLMQSIMFQGSNKVIISGLKSLNSQTIHIAIDHCNNLLIKDVRITAPSESLNTDGINVQAPSGVTIRNNTIRTGDDCIAIGPGSRLLWMEKIACGPGHGISPTTSVYTVTLNLTAISTLYCNPSSLPPPLCSQSSPPSPQLEYYY</sequence>
<dbReference type="EMBL" id="CAUOFW020001138">
    <property type="protein sequence ID" value="CAK9141489.1"/>
    <property type="molecule type" value="Genomic_DNA"/>
</dbReference>
<keyword evidence="10" id="KW-1185">Reference proteome</keyword>
<dbReference type="Gene3D" id="2.160.20.10">
    <property type="entry name" value="Single-stranded right-handed beta-helix, Pectin lyase-like"/>
    <property type="match status" value="1"/>
</dbReference>
<accession>A0ABC8REQ3</accession>
<protein>
    <recommendedName>
        <fullName evidence="11">Polygalacturonase</fullName>
    </recommendedName>
</protein>
<evidence type="ECO:0000256" key="8">
    <source>
        <dbReference type="RuleBase" id="RU361169"/>
    </source>
</evidence>
<dbReference type="GO" id="GO:0071555">
    <property type="term" value="P:cell wall organization"/>
    <property type="evidence" value="ECO:0007669"/>
    <property type="project" value="UniProtKB-KW"/>
</dbReference>
<comment type="caution">
    <text evidence="9">The sequence shown here is derived from an EMBL/GenBank/DDBJ whole genome shotgun (WGS) entry which is preliminary data.</text>
</comment>
<keyword evidence="7" id="KW-0961">Cell wall biogenesis/degradation</keyword>
<keyword evidence="6 8" id="KW-0326">Glycosidase</keyword>
<evidence type="ECO:0008006" key="11">
    <source>
        <dbReference type="Google" id="ProtNLM"/>
    </source>
</evidence>
<evidence type="ECO:0000256" key="4">
    <source>
        <dbReference type="ARBA" id="ARBA00022525"/>
    </source>
</evidence>